<dbReference type="EMBL" id="CP006916">
    <property type="protein sequence ID" value="AHB99434.1"/>
    <property type="molecule type" value="Genomic_DNA"/>
</dbReference>
<evidence type="ECO:0000259" key="3">
    <source>
        <dbReference type="Pfam" id="PF03202"/>
    </source>
</evidence>
<organism evidence="4 5">
    <name type="scientific">Mycoplasmoides gallisepticum S6</name>
    <dbReference type="NCBI Taxonomy" id="1006581"/>
    <lineage>
        <taxon>Bacteria</taxon>
        <taxon>Bacillati</taxon>
        <taxon>Mycoplasmatota</taxon>
        <taxon>Mycoplasmoidales</taxon>
        <taxon>Mycoplasmoidaceae</taxon>
        <taxon>Mycoplasmoides</taxon>
    </lineage>
</organism>
<evidence type="ECO:0000256" key="2">
    <source>
        <dbReference type="SAM" id="SignalP"/>
    </source>
</evidence>
<accession>A0A0F6CK12</accession>
<proteinExistence type="inferred from homology"/>
<dbReference type="InterPro" id="IPR004890">
    <property type="entry name" value="Lipoprotein_10_C"/>
</dbReference>
<dbReference type="AlphaFoldDB" id="A0A0F6CK12"/>
<feature type="chain" id="PRO_5002501396" description="Mycoplasma lipoprotein C-terminal domain-containing protein" evidence="2">
    <location>
        <begin position="29"/>
        <end position="622"/>
    </location>
</feature>
<dbReference type="NCBIfam" id="NF045826">
    <property type="entry name" value="lipo_P68"/>
    <property type="match status" value="1"/>
</dbReference>
<reference evidence="4 5" key="1">
    <citation type="journal article" date="2011" name="PLoS ONE">
        <title>Core proteome of the minimal cell: comparative proteomics of three mollicute species.</title>
        <authorList>
            <person name="Fisunov G.Y."/>
            <person name="Alexeev D.G."/>
            <person name="Bazaleev N.A."/>
            <person name="Ladygina V.G."/>
            <person name="Galyamina M.A."/>
            <person name="Kondratov I.G."/>
            <person name="Zhukova N.A."/>
            <person name="Serebryakova M.V."/>
            <person name="Demina I.A."/>
            <person name="Govorun V.M."/>
        </authorList>
    </citation>
    <scope>NUCLEOTIDE SEQUENCE [LARGE SCALE GENOMIC DNA]</scope>
    <source>
        <strain evidence="4 5">S6</strain>
    </source>
</reference>
<dbReference type="eggNOG" id="ENOG5030MEJ">
    <property type="taxonomic scope" value="Bacteria"/>
</dbReference>
<dbReference type="KEGG" id="mgz:GCW_00640"/>
<dbReference type="RefSeq" id="WP_023893627.1">
    <property type="nucleotide sequence ID" value="NC_023030.2"/>
</dbReference>
<feature type="domain" description="Mycoplasma lipoprotein C-terminal" evidence="3">
    <location>
        <begin position="444"/>
        <end position="519"/>
    </location>
</feature>
<name>A0A0F6CK12_MYCGL</name>
<dbReference type="InterPro" id="IPR054825">
    <property type="entry name" value="P68-like"/>
</dbReference>
<comment type="similarity">
    <text evidence="1">Belongs to the MG185/MG260 family.</text>
</comment>
<evidence type="ECO:0000313" key="5">
    <source>
        <dbReference type="Proteomes" id="UP000018735"/>
    </source>
</evidence>
<dbReference type="Pfam" id="PF03202">
    <property type="entry name" value="Lipoprotein_10"/>
    <property type="match status" value="1"/>
</dbReference>
<evidence type="ECO:0000256" key="1">
    <source>
        <dbReference type="ARBA" id="ARBA00009031"/>
    </source>
</evidence>
<dbReference type="Proteomes" id="UP000018735">
    <property type="component" value="Chromosome"/>
</dbReference>
<sequence>MRKRTKFYMYSIAALSSLGIFLSSCTRASQPVQKGEFDDKVVIQTAQNQFYPLMWAFSQLVDLYNKQFANTPGFLPVELQKSEKTNATSELQLTNNVVGSIRSNSPLVPNIILADLNAAYQINGFNRLLDLSNNPIINENYFDSDIYNNFNKISGSTQSSDKVYAIPFNLTTTDSLVFNKPVMNLLFSLVEQGGGTVDKNSATYKELHTEDFMEKIPNKKWKNLQVKSNEIYKGLTVDDKTFSNLESMFEFSKKFTEGLELKQTPTVTGQQRDLKVFMLNYGPNIYQKYLWSKLGNSRDSWLWNLKLQDNQFDLDFSNLKKTANQNTIGETYDFFKNNYTALNLNDKQVLKSIYFGTGGKSDWAAWDIRNFDTAFGIASHVGWNQSVVSPFTIRTFRSTQGDVTQQDINNAKKNFASADDVLWKTQLTKLDKNNLNKNTFWIGGSSLIGISTSRQRDEQTKKFLEWLFNNDTRIAVPDSPFNNQSVSQILNSVSAYDLTSKQALSTTAQQALTDTIAKEQAEVDKVKNNPTPETYNNSDWSRIYLNKGALASLTDWLTFKSELNKDPANNSIAFIHTDEKANRILSILNGAVSGITRSADPTNLTKENLLRQINDALGSTVQ</sequence>
<dbReference type="HOGENOM" id="CLU_030256_0_0_14"/>
<dbReference type="PROSITE" id="PS51257">
    <property type="entry name" value="PROKAR_LIPOPROTEIN"/>
    <property type="match status" value="1"/>
</dbReference>
<keyword evidence="2" id="KW-0732">Signal</keyword>
<feature type="signal peptide" evidence="2">
    <location>
        <begin position="1"/>
        <end position="28"/>
    </location>
</feature>
<gene>
    <name evidence="4" type="ORF">GCW_00640</name>
</gene>
<evidence type="ECO:0000313" key="4">
    <source>
        <dbReference type="EMBL" id="AHB99434.1"/>
    </source>
</evidence>
<protein>
    <recommendedName>
        <fullName evidence="3">Mycoplasma lipoprotein C-terminal domain-containing protein</fullName>
    </recommendedName>
</protein>